<organism evidence="1 2">
    <name type="scientific">Pseudorhizobium banfieldiae</name>
    <dbReference type="NCBI Taxonomy" id="1125847"/>
    <lineage>
        <taxon>Bacteria</taxon>
        <taxon>Pseudomonadati</taxon>
        <taxon>Pseudomonadota</taxon>
        <taxon>Alphaproteobacteria</taxon>
        <taxon>Hyphomicrobiales</taxon>
        <taxon>Rhizobiaceae</taxon>
        <taxon>Rhizobium/Agrobacterium group</taxon>
        <taxon>Pseudorhizobium</taxon>
    </lineage>
</organism>
<dbReference type="AlphaFoldDB" id="L0NCR3"/>
<name>L0NCR3_9HYPH</name>
<dbReference type="EMBL" id="FO082820">
    <property type="protein sequence ID" value="CCF18654.1"/>
    <property type="molecule type" value="Genomic_DNA"/>
</dbReference>
<reference evidence="1 2" key="1">
    <citation type="journal article" date="2013" name="Genome Biol. Evol.">
        <title>Life in an arsenic-containing gold mine: genome and physiology of the autotrophic arsenite-oxidizing bacterium rhizobium sp. NT-26.</title>
        <authorList>
            <person name="Andres J."/>
            <person name="Arsene-Ploetze F."/>
            <person name="Barbe V."/>
            <person name="Brochier-Armanet C."/>
            <person name="Cleiss-Arnold J."/>
            <person name="Coppee J.Y."/>
            <person name="Dillies M.A."/>
            <person name="Geist"/>
            <person name="L"/>
            <person name="Joublin A."/>
            <person name="Koechler S."/>
            <person name="Lassalle F."/>
            <person name="Marchal M."/>
            <person name="Medigue C."/>
            <person name="Muller D."/>
            <person name="Nesme X."/>
            <person name="Plewniak F."/>
            <person name="Proux C."/>
            <person name="Ramirez-Bahena M.H."/>
            <person name="Schenowitz C."/>
            <person name="Sismeiro O."/>
            <person name="Vallenet D."/>
            <person name="Santini J.M."/>
            <person name="Bertin P.N."/>
        </authorList>
    </citation>
    <scope>NUCLEOTIDE SEQUENCE [LARGE SCALE GENOMIC DNA]</scope>
    <source>
        <strain evidence="1 2">NT-26</strain>
    </source>
</reference>
<protein>
    <submittedName>
        <fullName evidence="1">Uncharacterized protein</fullName>
    </submittedName>
</protein>
<dbReference type="KEGG" id="rht:NT26_0930"/>
<proteinExistence type="predicted"/>
<keyword evidence="2" id="KW-1185">Reference proteome</keyword>
<dbReference type="STRING" id="1125847.NT26_0930"/>
<accession>L0NCR3</accession>
<gene>
    <name evidence="1" type="ORF">NT26_0930</name>
</gene>
<sequence>MPACCSVLTEPVVSGQSAKLELWVAAIKAIVAGIKTIIFMAHPPLPIDEHRWRSLCSLLTADHSDLGSVRATFRSVADRCVAGAEALLGAPA</sequence>
<evidence type="ECO:0000313" key="2">
    <source>
        <dbReference type="Proteomes" id="UP000010792"/>
    </source>
</evidence>
<dbReference type="Proteomes" id="UP000010792">
    <property type="component" value="Chromosome"/>
</dbReference>
<evidence type="ECO:0000313" key="1">
    <source>
        <dbReference type="EMBL" id="CCF18654.1"/>
    </source>
</evidence>